<sequence length="255" mass="30040">MTSLGSGYYSYVWAATGFLTVVVPFVFRSMKVKDFQKLNMMYNWEQQWEEQQQEQEEEQNNWNDQYEQMRQYYEANRCHWWNLSCEEQQGEGWYPSWYSGWVQTEEDRQELMEAGVSSGPMRFVYVWQILTFVVILAYGFLVLKQDRPITGLTIALVVYANMCFMSMWWLADASIITDTELVQKTGFYGQLSVLMFITNAAYVLFGLVHTGLLVWWGYTMEEQAKDEGGEEELYAYPIFEKKKVAADEGGWTIIE</sequence>
<feature type="transmembrane region" description="Helical" evidence="1">
    <location>
        <begin position="191"/>
        <end position="218"/>
    </location>
</feature>
<feature type="transmembrane region" description="Helical" evidence="1">
    <location>
        <begin position="123"/>
        <end position="143"/>
    </location>
</feature>
<proteinExistence type="predicted"/>
<organism evidence="2">
    <name type="scientific">Pseudo-nitzschia delicatissima</name>
    <dbReference type="NCBI Taxonomy" id="44447"/>
    <lineage>
        <taxon>Eukaryota</taxon>
        <taxon>Sar</taxon>
        <taxon>Stramenopiles</taxon>
        <taxon>Ochrophyta</taxon>
        <taxon>Bacillariophyta</taxon>
        <taxon>Bacillariophyceae</taxon>
        <taxon>Bacillariophycidae</taxon>
        <taxon>Bacillariales</taxon>
        <taxon>Bacillariaceae</taxon>
        <taxon>Pseudo-nitzschia</taxon>
    </lineage>
</organism>
<reference evidence="2" key="1">
    <citation type="submission" date="2021-01" db="EMBL/GenBank/DDBJ databases">
        <authorList>
            <person name="Corre E."/>
            <person name="Pelletier E."/>
            <person name="Niang G."/>
            <person name="Scheremetjew M."/>
            <person name="Finn R."/>
            <person name="Kale V."/>
            <person name="Holt S."/>
            <person name="Cochrane G."/>
            <person name="Meng A."/>
            <person name="Brown T."/>
            <person name="Cohen L."/>
        </authorList>
    </citation>
    <scope>NUCLEOTIDE SEQUENCE</scope>
    <source>
        <strain evidence="2">B596</strain>
    </source>
</reference>
<protein>
    <submittedName>
        <fullName evidence="2">Uncharacterized protein</fullName>
    </submittedName>
</protein>
<dbReference type="AlphaFoldDB" id="A0A7S0XJM6"/>
<keyword evidence="1" id="KW-1133">Transmembrane helix</keyword>
<name>A0A7S0XJM6_9STRA</name>
<feature type="transmembrane region" description="Helical" evidence="1">
    <location>
        <begin position="149"/>
        <end position="170"/>
    </location>
</feature>
<keyword evidence="1" id="KW-0812">Transmembrane</keyword>
<feature type="transmembrane region" description="Helical" evidence="1">
    <location>
        <begin position="6"/>
        <end position="27"/>
    </location>
</feature>
<dbReference type="EMBL" id="HBFG01000076">
    <property type="protein sequence ID" value="CAD8728036.1"/>
    <property type="molecule type" value="Transcribed_RNA"/>
</dbReference>
<accession>A0A7S0XJM6</accession>
<evidence type="ECO:0000256" key="1">
    <source>
        <dbReference type="SAM" id="Phobius"/>
    </source>
</evidence>
<evidence type="ECO:0000313" key="2">
    <source>
        <dbReference type="EMBL" id="CAD8728036.1"/>
    </source>
</evidence>
<keyword evidence="1" id="KW-0472">Membrane</keyword>
<gene>
    <name evidence="2" type="ORF">PDEL0327_LOCUS49</name>
</gene>